<feature type="transmembrane region" description="Helical" evidence="1">
    <location>
        <begin position="141"/>
        <end position="163"/>
    </location>
</feature>
<keyword evidence="3" id="KW-1185">Reference proteome</keyword>
<protein>
    <submittedName>
        <fullName evidence="4">Claudin</fullName>
    </submittedName>
</protein>
<feature type="transmembrane region" description="Helical" evidence="1">
    <location>
        <begin position="202"/>
        <end position="224"/>
    </location>
</feature>
<evidence type="ECO:0000313" key="2">
    <source>
        <dbReference type="EMBL" id="VDO06113.1"/>
    </source>
</evidence>
<dbReference type="EMBL" id="UZAE01012654">
    <property type="protein sequence ID" value="VDO06113.1"/>
    <property type="molecule type" value="Genomic_DNA"/>
</dbReference>
<keyword evidence="1" id="KW-0472">Membrane</keyword>
<keyword evidence="1" id="KW-1133">Transmembrane helix</keyword>
<sequence>MRAARKLWVSLVTAGTFCILAAIATNLTAIIFPHWMEYSKSNNDVYPNRGVFKGCKGTFGSECQDISNPWLLYHDCVLPSGDCNEAQHKRTKVISRLRIINWTIPVAALGLETISSFACIVYLLTVRYCMSKPSAQSAQSCLAVSGFLIWISAIATAIGIISFEGTSIFESITTNIKINGMPAMLDQAELETLTRNYGFSSYLSWASSGLGVVASWLWIFASFVQPPPHISSPSIYEVTASSTVPLYPLTENQQDKKKGYANPDY</sequence>
<organism evidence="4">
    <name type="scientific">Rodentolepis nana</name>
    <name type="common">Dwarf tapeworm</name>
    <name type="synonym">Hymenolepis nana</name>
    <dbReference type="NCBI Taxonomy" id="102285"/>
    <lineage>
        <taxon>Eukaryota</taxon>
        <taxon>Metazoa</taxon>
        <taxon>Spiralia</taxon>
        <taxon>Lophotrochozoa</taxon>
        <taxon>Platyhelminthes</taxon>
        <taxon>Cestoda</taxon>
        <taxon>Eucestoda</taxon>
        <taxon>Cyclophyllidea</taxon>
        <taxon>Hymenolepididae</taxon>
        <taxon>Rodentolepis</taxon>
    </lineage>
</organism>
<dbReference type="AlphaFoldDB" id="A0A0R3TPY1"/>
<dbReference type="Proteomes" id="UP000278807">
    <property type="component" value="Unassembled WGS sequence"/>
</dbReference>
<evidence type="ECO:0000313" key="3">
    <source>
        <dbReference type="Proteomes" id="UP000278807"/>
    </source>
</evidence>
<evidence type="ECO:0000256" key="1">
    <source>
        <dbReference type="SAM" id="Phobius"/>
    </source>
</evidence>
<keyword evidence="1" id="KW-0812">Transmembrane</keyword>
<feature type="transmembrane region" description="Helical" evidence="1">
    <location>
        <begin position="102"/>
        <end position="129"/>
    </location>
</feature>
<dbReference type="STRING" id="102285.A0A0R3TPY1"/>
<feature type="transmembrane region" description="Helical" evidence="1">
    <location>
        <begin position="7"/>
        <end position="32"/>
    </location>
</feature>
<dbReference type="Gene3D" id="1.20.140.150">
    <property type="match status" value="1"/>
</dbReference>
<reference evidence="4" key="1">
    <citation type="submission" date="2017-02" db="UniProtKB">
        <authorList>
            <consortium name="WormBaseParasite"/>
        </authorList>
    </citation>
    <scope>IDENTIFICATION</scope>
</reference>
<reference evidence="2 3" key="2">
    <citation type="submission" date="2018-11" db="EMBL/GenBank/DDBJ databases">
        <authorList>
            <consortium name="Pathogen Informatics"/>
        </authorList>
    </citation>
    <scope>NUCLEOTIDE SEQUENCE [LARGE SCALE GENOMIC DNA]</scope>
</reference>
<gene>
    <name evidence="2" type="ORF">HNAJ_LOCUS9559</name>
</gene>
<dbReference type="WBParaSite" id="HNAJ_0000956401-mRNA-1">
    <property type="protein sequence ID" value="HNAJ_0000956401-mRNA-1"/>
    <property type="gene ID" value="HNAJ_0000956401"/>
</dbReference>
<dbReference type="OrthoDB" id="6261249at2759"/>
<accession>A0A0R3TPY1</accession>
<proteinExistence type="predicted"/>
<name>A0A0R3TPY1_RODNA</name>
<evidence type="ECO:0000313" key="4">
    <source>
        <dbReference type="WBParaSite" id="HNAJ_0000956401-mRNA-1"/>
    </source>
</evidence>